<gene>
    <name evidence="9" type="ORF">DDF84_024330</name>
</gene>
<comment type="similarity">
    <text evidence="1 8">Belongs to the SOS response-associated peptidase family.</text>
</comment>
<keyword evidence="7" id="KW-0456">Lyase</keyword>
<dbReference type="GO" id="GO:0006508">
    <property type="term" value="P:proteolysis"/>
    <property type="evidence" value="ECO:0007669"/>
    <property type="project" value="UniProtKB-KW"/>
</dbReference>
<evidence type="ECO:0000256" key="4">
    <source>
        <dbReference type="ARBA" id="ARBA00022801"/>
    </source>
</evidence>
<dbReference type="SUPFAM" id="SSF143081">
    <property type="entry name" value="BB1717-like"/>
    <property type="match status" value="1"/>
</dbReference>
<dbReference type="PANTHER" id="PTHR13604:SF0">
    <property type="entry name" value="ABASIC SITE PROCESSING PROTEIN HMCES"/>
    <property type="match status" value="1"/>
</dbReference>
<dbReference type="GO" id="GO:0106300">
    <property type="term" value="P:protein-DNA covalent cross-linking repair"/>
    <property type="evidence" value="ECO:0007669"/>
    <property type="project" value="InterPro"/>
</dbReference>
<proteinExistence type="inferred from homology"/>
<keyword evidence="5" id="KW-0190">Covalent protein-DNA linkage</keyword>
<dbReference type="EMBL" id="CP037901">
    <property type="protein sequence ID" value="QBP12801.1"/>
    <property type="molecule type" value="Genomic_DNA"/>
</dbReference>
<evidence type="ECO:0000256" key="1">
    <source>
        <dbReference type="ARBA" id="ARBA00008136"/>
    </source>
</evidence>
<dbReference type="PANTHER" id="PTHR13604">
    <property type="entry name" value="DC12-RELATED"/>
    <property type="match status" value="1"/>
</dbReference>
<dbReference type="Pfam" id="PF02586">
    <property type="entry name" value="SRAP"/>
    <property type="match status" value="1"/>
</dbReference>
<evidence type="ECO:0000313" key="9">
    <source>
        <dbReference type="EMBL" id="QBP12801.1"/>
    </source>
</evidence>
<organism evidence="9 10">
    <name type="scientific">Cupriavidus metallidurans</name>
    <dbReference type="NCBI Taxonomy" id="119219"/>
    <lineage>
        <taxon>Bacteria</taxon>
        <taxon>Pseudomonadati</taxon>
        <taxon>Pseudomonadota</taxon>
        <taxon>Betaproteobacteria</taxon>
        <taxon>Burkholderiales</taxon>
        <taxon>Burkholderiaceae</taxon>
        <taxon>Cupriavidus</taxon>
    </lineage>
</organism>
<keyword evidence="2 8" id="KW-0645">Protease</keyword>
<evidence type="ECO:0000256" key="3">
    <source>
        <dbReference type="ARBA" id="ARBA00022763"/>
    </source>
</evidence>
<dbReference type="Proteomes" id="UP000253772">
    <property type="component" value="Chromosome c2"/>
</dbReference>
<keyword evidence="3" id="KW-0227">DNA damage</keyword>
<keyword evidence="4 8" id="KW-0378">Hydrolase</keyword>
<dbReference type="OrthoDB" id="6192129at2"/>
<evidence type="ECO:0000313" key="10">
    <source>
        <dbReference type="Proteomes" id="UP000253772"/>
    </source>
</evidence>
<dbReference type="RefSeq" id="WP_017511241.1">
    <property type="nucleotide sequence ID" value="NZ_CP026544.1"/>
</dbReference>
<accession>A0A2L0X1P2</accession>
<dbReference type="Gene3D" id="3.90.1680.10">
    <property type="entry name" value="SOS response associated peptidase-like"/>
    <property type="match status" value="1"/>
</dbReference>
<keyword evidence="6" id="KW-0238">DNA-binding</keyword>
<reference evidence="9 10" key="1">
    <citation type="submission" date="2019-03" db="EMBL/GenBank/DDBJ databases">
        <title>Comparative insights into the high quality Complete genome sequence of highly metal resistant Cupriavidus metallidurans strain BS1 isolated from a gold-copper mine.</title>
        <authorList>
            <person name="Mazhar H.S."/>
            <person name="Rensing C."/>
        </authorList>
    </citation>
    <scope>NUCLEOTIDE SEQUENCE [LARGE SCALE GENOMIC DNA]</scope>
    <source>
        <strain evidence="9 10">BS1</strain>
    </source>
</reference>
<dbReference type="GO" id="GO:0016829">
    <property type="term" value="F:lyase activity"/>
    <property type="evidence" value="ECO:0007669"/>
    <property type="project" value="UniProtKB-KW"/>
</dbReference>
<evidence type="ECO:0000256" key="6">
    <source>
        <dbReference type="ARBA" id="ARBA00023125"/>
    </source>
</evidence>
<dbReference type="EC" id="3.4.-.-" evidence="8"/>
<evidence type="ECO:0000256" key="5">
    <source>
        <dbReference type="ARBA" id="ARBA00023124"/>
    </source>
</evidence>
<evidence type="ECO:0000256" key="2">
    <source>
        <dbReference type="ARBA" id="ARBA00022670"/>
    </source>
</evidence>
<dbReference type="InterPro" id="IPR036590">
    <property type="entry name" value="SRAP-like"/>
</dbReference>
<sequence length="237" mass="26369">MCTNYAPVQQRILREIFGVEPPPGIYPQETWPDYAAPIVHAAPDGPRQCALATFGMVPRKRTPPGGRRYDTTNARSETVGEKPTFAPAWRHGQLCLVPASAFYEYAYPEDGTPEHPGKAERWKIWLPDAPAFGIAGLWRTWPDQTLSFTMLTVNAETHPVLRRMHRPGAEKRSIVIVPASDWDNWLHCRNPELARSFLRLYPAEGMAAAPDPVVRVATEKTTRASKDLDGPGEGSAT</sequence>
<protein>
    <recommendedName>
        <fullName evidence="8">Abasic site processing protein</fullName>
        <ecNumber evidence="8">3.4.-.-</ecNumber>
    </recommendedName>
</protein>
<dbReference type="GO" id="GO:0003697">
    <property type="term" value="F:single-stranded DNA binding"/>
    <property type="evidence" value="ECO:0007669"/>
    <property type="project" value="InterPro"/>
</dbReference>
<dbReference type="AlphaFoldDB" id="A0A2L0X1P2"/>
<dbReference type="GO" id="GO:0008233">
    <property type="term" value="F:peptidase activity"/>
    <property type="evidence" value="ECO:0007669"/>
    <property type="project" value="UniProtKB-KW"/>
</dbReference>
<evidence type="ECO:0000256" key="7">
    <source>
        <dbReference type="ARBA" id="ARBA00023239"/>
    </source>
</evidence>
<name>A0A2L0X1P2_9BURK</name>
<evidence type="ECO:0000256" key="8">
    <source>
        <dbReference type="RuleBase" id="RU364100"/>
    </source>
</evidence>
<dbReference type="InterPro" id="IPR003738">
    <property type="entry name" value="SRAP"/>
</dbReference>